<dbReference type="EC" id="2.7.13.3" evidence="3"/>
<keyword evidence="14 17" id="KW-0472">Membrane</keyword>
<dbReference type="SUPFAM" id="SSF55874">
    <property type="entry name" value="ATPase domain of HSP90 chaperone/DNA topoisomerase II/histidine kinase"/>
    <property type="match status" value="1"/>
</dbReference>
<protein>
    <recommendedName>
        <fullName evidence="16">Heme sensor protein HssS</fullName>
        <ecNumber evidence="3">2.7.13.3</ecNumber>
    </recommendedName>
</protein>
<dbReference type="PANTHER" id="PTHR45528">
    <property type="entry name" value="SENSOR HISTIDINE KINASE CPXA"/>
    <property type="match status" value="1"/>
</dbReference>
<keyword evidence="12" id="KW-0902">Two-component regulatory system</keyword>
<evidence type="ECO:0000256" key="13">
    <source>
        <dbReference type="ARBA" id="ARBA00023026"/>
    </source>
</evidence>
<evidence type="ECO:0000256" key="7">
    <source>
        <dbReference type="ARBA" id="ARBA00022692"/>
    </source>
</evidence>
<reference evidence="21" key="1">
    <citation type="journal article" date="2019" name="Int. J. Syst. Evol. Microbiol.">
        <title>The Global Catalogue of Microorganisms (GCM) 10K type strain sequencing project: providing services to taxonomists for standard genome sequencing and annotation.</title>
        <authorList>
            <consortium name="The Broad Institute Genomics Platform"/>
            <consortium name="The Broad Institute Genome Sequencing Center for Infectious Disease"/>
            <person name="Wu L."/>
            <person name="Ma J."/>
        </authorList>
    </citation>
    <scope>NUCLEOTIDE SEQUENCE [LARGE SCALE GENOMIC DNA]</scope>
    <source>
        <strain evidence="21">TISTR 1827</strain>
    </source>
</reference>
<keyword evidence="5" id="KW-0597">Phosphoprotein</keyword>
<evidence type="ECO:0000256" key="17">
    <source>
        <dbReference type="SAM" id="Phobius"/>
    </source>
</evidence>
<gene>
    <name evidence="20" type="ORF">ACFSW5_10195</name>
</gene>
<evidence type="ECO:0000256" key="1">
    <source>
        <dbReference type="ARBA" id="ARBA00000085"/>
    </source>
</evidence>
<evidence type="ECO:0000256" key="12">
    <source>
        <dbReference type="ARBA" id="ARBA00023012"/>
    </source>
</evidence>
<dbReference type="Gene3D" id="3.30.565.10">
    <property type="entry name" value="Histidine kinase-like ATPase, C-terminal domain"/>
    <property type="match status" value="1"/>
</dbReference>
<dbReference type="Proteomes" id="UP001597493">
    <property type="component" value="Unassembled WGS sequence"/>
</dbReference>
<dbReference type="CDD" id="cd00075">
    <property type="entry name" value="HATPase"/>
    <property type="match status" value="1"/>
</dbReference>
<evidence type="ECO:0000313" key="20">
    <source>
        <dbReference type="EMBL" id="MFD2660627.1"/>
    </source>
</evidence>
<keyword evidence="10" id="KW-0067">ATP-binding</keyword>
<evidence type="ECO:0000259" key="19">
    <source>
        <dbReference type="PROSITE" id="PS50885"/>
    </source>
</evidence>
<name>A0ABW5QW99_9BACL</name>
<dbReference type="Pfam" id="PF00512">
    <property type="entry name" value="HisKA"/>
    <property type="match status" value="1"/>
</dbReference>
<dbReference type="SMART" id="SM00387">
    <property type="entry name" value="HATPase_c"/>
    <property type="match status" value="1"/>
</dbReference>
<keyword evidence="21" id="KW-1185">Reference proteome</keyword>
<dbReference type="PROSITE" id="PS50109">
    <property type="entry name" value="HIS_KIN"/>
    <property type="match status" value="1"/>
</dbReference>
<evidence type="ECO:0000256" key="9">
    <source>
        <dbReference type="ARBA" id="ARBA00022777"/>
    </source>
</evidence>
<evidence type="ECO:0000256" key="15">
    <source>
        <dbReference type="ARBA" id="ARBA00037219"/>
    </source>
</evidence>
<evidence type="ECO:0000256" key="2">
    <source>
        <dbReference type="ARBA" id="ARBA00004651"/>
    </source>
</evidence>
<dbReference type="SUPFAM" id="SSF47384">
    <property type="entry name" value="Homodimeric domain of signal transducing histidine kinase"/>
    <property type="match status" value="1"/>
</dbReference>
<dbReference type="Gene3D" id="1.10.287.130">
    <property type="match status" value="1"/>
</dbReference>
<accession>A0ABW5QW99</accession>
<keyword evidence="13" id="KW-0843">Virulence</keyword>
<feature type="domain" description="HAMP" evidence="19">
    <location>
        <begin position="184"/>
        <end position="236"/>
    </location>
</feature>
<dbReference type="Pfam" id="PF00672">
    <property type="entry name" value="HAMP"/>
    <property type="match status" value="1"/>
</dbReference>
<comment type="subcellular location">
    <subcellularLocation>
        <location evidence="2">Cell membrane</location>
        <topology evidence="2">Multi-pass membrane protein</topology>
    </subcellularLocation>
</comment>
<dbReference type="InterPro" id="IPR036890">
    <property type="entry name" value="HATPase_C_sf"/>
</dbReference>
<comment type="function">
    <text evidence="15">Member of the two-component regulatory system HssS/HssR involved in intracellular heme homeostasis and tempering of staphylococcal virulence. HssS functions as a heme sensor histidine kinase which is autophosphorylated at a histidine residue and transfers its phosphate group to an aspartate residue of HssR. HssR/HssS activates the expression of hrtAB, an efflux pump, in response to extracellular heme, hemin, hemoglobin or blood.</text>
</comment>
<evidence type="ECO:0000256" key="8">
    <source>
        <dbReference type="ARBA" id="ARBA00022741"/>
    </source>
</evidence>
<dbReference type="InterPro" id="IPR036097">
    <property type="entry name" value="HisK_dim/P_sf"/>
</dbReference>
<feature type="transmembrane region" description="Helical" evidence="17">
    <location>
        <begin position="6"/>
        <end position="31"/>
    </location>
</feature>
<dbReference type="SMART" id="SM00388">
    <property type="entry name" value="HisKA"/>
    <property type="match status" value="1"/>
</dbReference>
<proteinExistence type="predicted"/>
<evidence type="ECO:0000256" key="11">
    <source>
        <dbReference type="ARBA" id="ARBA00022989"/>
    </source>
</evidence>
<evidence type="ECO:0000256" key="6">
    <source>
        <dbReference type="ARBA" id="ARBA00022679"/>
    </source>
</evidence>
<evidence type="ECO:0000313" key="21">
    <source>
        <dbReference type="Proteomes" id="UP001597493"/>
    </source>
</evidence>
<dbReference type="Pfam" id="PF02518">
    <property type="entry name" value="HATPase_c"/>
    <property type="match status" value="1"/>
</dbReference>
<dbReference type="EMBL" id="JBHUMY010000009">
    <property type="protein sequence ID" value="MFD2660627.1"/>
    <property type="molecule type" value="Genomic_DNA"/>
</dbReference>
<evidence type="ECO:0000256" key="5">
    <source>
        <dbReference type="ARBA" id="ARBA00022553"/>
    </source>
</evidence>
<dbReference type="RefSeq" id="WP_379272260.1">
    <property type="nucleotide sequence ID" value="NZ_JBHUGT010000028.1"/>
</dbReference>
<dbReference type="PANTHER" id="PTHR45528:SF11">
    <property type="entry name" value="HISTIDINE KINASE"/>
    <property type="match status" value="1"/>
</dbReference>
<feature type="transmembrane region" description="Helical" evidence="17">
    <location>
        <begin position="160"/>
        <end position="180"/>
    </location>
</feature>
<evidence type="ECO:0000256" key="14">
    <source>
        <dbReference type="ARBA" id="ARBA00023136"/>
    </source>
</evidence>
<dbReference type="InterPro" id="IPR003661">
    <property type="entry name" value="HisK_dim/P_dom"/>
</dbReference>
<dbReference type="SMART" id="SM00304">
    <property type="entry name" value="HAMP"/>
    <property type="match status" value="1"/>
</dbReference>
<keyword evidence="9 20" id="KW-0418">Kinase</keyword>
<dbReference type="PROSITE" id="PS50885">
    <property type="entry name" value="HAMP"/>
    <property type="match status" value="1"/>
</dbReference>
<comment type="caution">
    <text evidence="20">The sequence shown here is derived from an EMBL/GenBank/DDBJ whole genome shotgun (WGS) entry which is preliminary data.</text>
</comment>
<dbReference type="InterPro" id="IPR003594">
    <property type="entry name" value="HATPase_dom"/>
</dbReference>
<dbReference type="SUPFAM" id="SSF158472">
    <property type="entry name" value="HAMP domain-like"/>
    <property type="match status" value="1"/>
</dbReference>
<dbReference type="InterPro" id="IPR004358">
    <property type="entry name" value="Sig_transdc_His_kin-like_C"/>
</dbReference>
<dbReference type="InterPro" id="IPR003660">
    <property type="entry name" value="HAMP_dom"/>
</dbReference>
<evidence type="ECO:0000256" key="10">
    <source>
        <dbReference type="ARBA" id="ARBA00022840"/>
    </source>
</evidence>
<evidence type="ECO:0000256" key="4">
    <source>
        <dbReference type="ARBA" id="ARBA00022475"/>
    </source>
</evidence>
<dbReference type="InterPro" id="IPR050398">
    <property type="entry name" value="HssS/ArlS-like"/>
</dbReference>
<dbReference type="Gene3D" id="6.10.340.10">
    <property type="match status" value="1"/>
</dbReference>
<dbReference type="GO" id="GO:0016301">
    <property type="term" value="F:kinase activity"/>
    <property type="evidence" value="ECO:0007669"/>
    <property type="project" value="UniProtKB-KW"/>
</dbReference>
<sequence>MSSLYFRVFLITVYTIAISCLLGLFMANAYYHWELKHRQDAKLFGAAQNMQAYISQVPEKIDDFLRITAGLGYQIYMYDEEGNETFYGNDFGIRDLPAGVKEAVLAGSDYHGIADYPYHALIPSYFDNRQSNTVGVAVTAGPERYAMFLRHDSRLQFDELQLFFALMFGFSVLFGIPYLLVSTRYLVQPIIRLTEATKRVAQGDFNLKLPTKRRDEIGQLASHFRKMAFQLESSDKAKREFVANVSHEIQSPLASIQGYADSLLRKDIGEEQIRRYATVIGQEARQLAALSRQLLLLSTLDNGTEAVSRRSYPLRPQIRQALQLLEWQLAEKEIAVYMRVPSQLYMNGDEVLLMQVWSNLLSNAVKYIPEGRTIEIKAFREQGSVIVSVADTGEGIAADELPFIFDRFYRTDKARKRGEGSTGLGLSIVQRIVHLHGGSVEAESEVGSGTVFRVRIPDQAF</sequence>
<organism evidence="20 21">
    <name type="scientific">Paenibacillus thailandensis</name>
    <dbReference type="NCBI Taxonomy" id="393250"/>
    <lineage>
        <taxon>Bacteria</taxon>
        <taxon>Bacillati</taxon>
        <taxon>Bacillota</taxon>
        <taxon>Bacilli</taxon>
        <taxon>Bacillales</taxon>
        <taxon>Paenibacillaceae</taxon>
        <taxon>Paenibacillus</taxon>
    </lineage>
</organism>
<dbReference type="InterPro" id="IPR005467">
    <property type="entry name" value="His_kinase_dom"/>
</dbReference>
<keyword evidence="11 17" id="KW-1133">Transmembrane helix</keyword>
<comment type="catalytic activity">
    <reaction evidence="1">
        <text>ATP + protein L-histidine = ADP + protein N-phospho-L-histidine.</text>
        <dbReference type="EC" id="2.7.13.3"/>
    </reaction>
</comment>
<dbReference type="CDD" id="cd00082">
    <property type="entry name" value="HisKA"/>
    <property type="match status" value="1"/>
</dbReference>
<evidence type="ECO:0000259" key="18">
    <source>
        <dbReference type="PROSITE" id="PS50109"/>
    </source>
</evidence>
<dbReference type="PRINTS" id="PR00344">
    <property type="entry name" value="BCTRLSENSOR"/>
</dbReference>
<keyword evidence="6" id="KW-0808">Transferase</keyword>
<dbReference type="CDD" id="cd06225">
    <property type="entry name" value="HAMP"/>
    <property type="match status" value="1"/>
</dbReference>
<evidence type="ECO:0000256" key="3">
    <source>
        <dbReference type="ARBA" id="ARBA00012438"/>
    </source>
</evidence>
<feature type="domain" description="Histidine kinase" evidence="18">
    <location>
        <begin position="244"/>
        <end position="460"/>
    </location>
</feature>
<keyword evidence="8" id="KW-0547">Nucleotide-binding</keyword>
<keyword evidence="7 17" id="KW-0812">Transmembrane</keyword>
<dbReference type="PROSITE" id="PS51257">
    <property type="entry name" value="PROKAR_LIPOPROTEIN"/>
    <property type="match status" value="1"/>
</dbReference>
<keyword evidence="4" id="KW-1003">Cell membrane</keyword>
<evidence type="ECO:0000256" key="16">
    <source>
        <dbReference type="ARBA" id="ARBA00040841"/>
    </source>
</evidence>